<sequence length="95" mass="10522">MNTPLLVEKIPVVMSIAEIIAANTVPEKIPEKVNVKDTVQVPKISHCEELKAFETRTSRNLLCNMKLLTKLDCIAEGEVSSTRSVTMSRQLPADD</sequence>
<proteinExistence type="predicted"/>
<accession>A0A8X6VL75</accession>
<dbReference type="AlphaFoldDB" id="A0A8X6VL75"/>
<organism evidence="1 2">
    <name type="scientific">Trichonephila clavipes</name>
    <name type="common">Golden silk orbweaver</name>
    <name type="synonym">Nephila clavipes</name>
    <dbReference type="NCBI Taxonomy" id="2585209"/>
    <lineage>
        <taxon>Eukaryota</taxon>
        <taxon>Metazoa</taxon>
        <taxon>Ecdysozoa</taxon>
        <taxon>Arthropoda</taxon>
        <taxon>Chelicerata</taxon>
        <taxon>Arachnida</taxon>
        <taxon>Araneae</taxon>
        <taxon>Araneomorphae</taxon>
        <taxon>Entelegynae</taxon>
        <taxon>Araneoidea</taxon>
        <taxon>Nephilidae</taxon>
        <taxon>Trichonephila</taxon>
    </lineage>
</organism>
<reference evidence="1" key="1">
    <citation type="submission" date="2020-08" db="EMBL/GenBank/DDBJ databases">
        <title>Multicomponent nature underlies the extraordinary mechanical properties of spider dragline silk.</title>
        <authorList>
            <person name="Kono N."/>
            <person name="Nakamura H."/>
            <person name="Mori M."/>
            <person name="Yoshida Y."/>
            <person name="Ohtoshi R."/>
            <person name="Malay A.D."/>
            <person name="Moran D.A.P."/>
            <person name="Tomita M."/>
            <person name="Numata K."/>
            <person name="Arakawa K."/>
        </authorList>
    </citation>
    <scope>NUCLEOTIDE SEQUENCE</scope>
</reference>
<name>A0A8X6VL75_TRICX</name>
<evidence type="ECO:0000313" key="1">
    <source>
        <dbReference type="EMBL" id="GFY11469.1"/>
    </source>
</evidence>
<dbReference type="EMBL" id="BMAU01021305">
    <property type="protein sequence ID" value="GFY11469.1"/>
    <property type="molecule type" value="Genomic_DNA"/>
</dbReference>
<keyword evidence="2" id="KW-1185">Reference proteome</keyword>
<dbReference type="Proteomes" id="UP000887159">
    <property type="component" value="Unassembled WGS sequence"/>
</dbReference>
<evidence type="ECO:0000313" key="2">
    <source>
        <dbReference type="Proteomes" id="UP000887159"/>
    </source>
</evidence>
<protein>
    <submittedName>
        <fullName evidence="1">Uncharacterized protein</fullName>
    </submittedName>
</protein>
<comment type="caution">
    <text evidence="1">The sequence shown here is derived from an EMBL/GenBank/DDBJ whole genome shotgun (WGS) entry which is preliminary data.</text>
</comment>
<gene>
    <name evidence="1" type="ORF">TNCV_3183071</name>
</gene>